<dbReference type="GO" id="GO:0016787">
    <property type="term" value="F:hydrolase activity"/>
    <property type="evidence" value="ECO:0007669"/>
    <property type="project" value="InterPro"/>
</dbReference>
<evidence type="ECO:0000313" key="4">
    <source>
        <dbReference type="Proteomes" id="UP000642070"/>
    </source>
</evidence>
<sequence>MIVDVHTHLMWYPEHISERFAEEALASKRVKLAQSAGLAYAPQLDLHSYDSRPEQHWAASTSADRVVVFGLQARATGVWVPNDTIAEYVAQHPEKLVGWASVDPNDPDGVRELDRCVHELNLRGLKVGPAYQHFDPTDRANWPLFERCAELDIPVIWHQGATFPSQASLRMSSPLLLEDVALAFPTLRMIVAHVGHPWETDLIVLMRKAPNLYADISAVHYRPWRYWQAMITAIEYGVTHKLLLGSDFPSATVDQVIEGLRRVNDIVDGTRFPRVPDEVMDAIVHRNWERALPELG</sequence>
<dbReference type="InterPro" id="IPR006680">
    <property type="entry name" value="Amidohydro-rel"/>
</dbReference>
<comment type="caution">
    <text evidence="3">The sequence shown here is derived from an EMBL/GenBank/DDBJ whole genome shotgun (WGS) entry which is preliminary data.</text>
</comment>
<protein>
    <recommendedName>
        <fullName evidence="2">Amidohydrolase-related domain-containing protein</fullName>
    </recommendedName>
</protein>
<dbReference type="AlphaFoldDB" id="A0A917U6K8"/>
<dbReference type="Proteomes" id="UP000642070">
    <property type="component" value="Unassembled WGS sequence"/>
</dbReference>
<dbReference type="InterPro" id="IPR032466">
    <property type="entry name" value="Metal_Hydrolase"/>
</dbReference>
<dbReference type="GO" id="GO:0016831">
    <property type="term" value="F:carboxy-lyase activity"/>
    <property type="evidence" value="ECO:0007669"/>
    <property type="project" value="InterPro"/>
</dbReference>
<organism evidence="3 4">
    <name type="scientific">Dactylosporangium sucinum</name>
    <dbReference type="NCBI Taxonomy" id="1424081"/>
    <lineage>
        <taxon>Bacteria</taxon>
        <taxon>Bacillati</taxon>
        <taxon>Actinomycetota</taxon>
        <taxon>Actinomycetes</taxon>
        <taxon>Micromonosporales</taxon>
        <taxon>Micromonosporaceae</taxon>
        <taxon>Dactylosporangium</taxon>
    </lineage>
</organism>
<evidence type="ECO:0000313" key="3">
    <source>
        <dbReference type="EMBL" id="GGM61857.1"/>
    </source>
</evidence>
<evidence type="ECO:0000259" key="2">
    <source>
        <dbReference type="Pfam" id="PF04909"/>
    </source>
</evidence>
<accession>A0A917U6K8</accession>
<evidence type="ECO:0000256" key="1">
    <source>
        <dbReference type="ARBA" id="ARBA00023239"/>
    </source>
</evidence>
<dbReference type="RefSeq" id="WP_190254702.1">
    <property type="nucleotide sequence ID" value="NZ_BMPI01000046.1"/>
</dbReference>
<dbReference type="PANTHER" id="PTHR21240">
    <property type="entry name" value="2-AMINO-3-CARBOXYLMUCONATE-6-SEMIALDEHYDE DECARBOXYLASE"/>
    <property type="match status" value="1"/>
</dbReference>
<dbReference type="SUPFAM" id="SSF51556">
    <property type="entry name" value="Metallo-dependent hydrolases"/>
    <property type="match status" value="1"/>
</dbReference>
<dbReference type="EMBL" id="BMPI01000046">
    <property type="protein sequence ID" value="GGM61857.1"/>
    <property type="molecule type" value="Genomic_DNA"/>
</dbReference>
<dbReference type="Gene3D" id="3.20.20.140">
    <property type="entry name" value="Metal-dependent hydrolases"/>
    <property type="match status" value="1"/>
</dbReference>
<feature type="domain" description="Amidohydrolase-related" evidence="2">
    <location>
        <begin position="3"/>
        <end position="290"/>
    </location>
</feature>
<reference evidence="3" key="1">
    <citation type="journal article" date="2014" name="Int. J. Syst. Evol. Microbiol.">
        <title>Complete genome sequence of Corynebacterium casei LMG S-19264T (=DSM 44701T), isolated from a smear-ripened cheese.</title>
        <authorList>
            <consortium name="US DOE Joint Genome Institute (JGI-PGF)"/>
            <person name="Walter F."/>
            <person name="Albersmeier A."/>
            <person name="Kalinowski J."/>
            <person name="Ruckert C."/>
        </authorList>
    </citation>
    <scope>NUCLEOTIDE SEQUENCE</scope>
    <source>
        <strain evidence="3">JCM 19831</strain>
    </source>
</reference>
<keyword evidence="4" id="KW-1185">Reference proteome</keyword>
<dbReference type="InterPro" id="IPR032465">
    <property type="entry name" value="ACMSD"/>
</dbReference>
<gene>
    <name evidence="3" type="ORF">GCM10007977_074150</name>
</gene>
<dbReference type="Pfam" id="PF04909">
    <property type="entry name" value="Amidohydro_2"/>
    <property type="match status" value="1"/>
</dbReference>
<reference evidence="3" key="2">
    <citation type="submission" date="2020-09" db="EMBL/GenBank/DDBJ databases">
        <authorList>
            <person name="Sun Q."/>
            <person name="Ohkuma M."/>
        </authorList>
    </citation>
    <scope>NUCLEOTIDE SEQUENCE</scope>
    <source>
        <strain evidence="3">JCM 19831</strain>
    </source>
</reference>
<proteinExistence type="predicted"/>
<name>A0A917U6K8_9ACTN</name>
<keyword evidence="1" id="KW-0456">Lyase</keyword>